<protein>
    <submittedName>
        <fullName evidence="2">Peptidase_S9 domain-containing protein</fullName>
    </submittedName>
</protein>
<proteinExistence type="predicted"/>
<dbReference type="Proteomes" id="UP000095286">
    <property type="component" value="Unplaced"/>
</dbReference>
<dbReference type="WBParaSite" id="RSKR_0000095600.1">
    <property type="protein sequence ID" value="RSKR_0000095600.1"/>
    <property type="gene ID" value="RSKR_0000095600"/>
</dbReference>
<evidence type="ECO:0000313" key="2">
    <source>
        <dbReference type="WBParaSite" id="RSKR_0000095600.1"/>
    </source>
</evidence>
<sequence>MDTRKAALAMAENLKKTYAVLSKIAIPVSARILKQDKDVVVEAIYSRRSVEMNGFLKFAKTIFFSEEHGNKCINGTEQENVPSVIYSQDMGTKATIFSKKEGEENKFWVQFFDNVDDSEIATYEVSASKKHGKIHLGPEFGHPRFSPCGKKLLYGAEKSVKSAKYFDASVEWNSGEKLEESGVGTKFVLLDNFGEQLFEVCRPILCILDVEDGSIEVLDKLMGEDEECCPLYSTFSQDGKSIFSFLLPSEMLKHGRIYCNNRPGKFIQYDIDSKTAKVLVDDKCIESIISSGDSKFVYYMVRDGLGAHNQCLKLYEIELESGIKRLIVDQKSLDDVSNDTQFPGFFSPTPARNPWSNDGKHLLFTCQWKCTLDIVSVKIETGEVRRLTNVDEVKGSWNLLDFRNELLIASESRPNKAPVLHAAVFPKEGQQIKWKCIESEKTESAIAKHKNIFDFSYERQIFNREGDNYEGILMMPNGDKITRLAVIPHGGPHGASICSMPRRDVLLLLNNGFACLYVNYHGSAGYGFNFIESLPGKCGTLEIGDVQFAKNEVLKKYPNITQTYLFGGSHGGYTVSHLIGQYPDDYVACAALNPVLDMQTTHDISDIADWAVCEALGRNINWSEYLTMEEREKLFKCSPIAHVQKVKTPYLLLNGEKDLRVVPHYRPFIRTLLANKVPCKVLTYPKSNHPLEEVEVEADYSINMLLWFNGFYQ</sequence>
<reference evidence="2" key="1">
    <citation type="submission" date="2016-11" db="UniProtKB">
        <authorList>
            <consortium name="WormBaseParasite"/>
        </authorList>
    </citation>
    <scope>IDENTIFICATION</scope>
    <source>
        <strain evidence="2">KR3021</strain>
    </source>
</reference>
<name>A0AC35TJ06_9BILA</name>
<accession>A0AC35TJ06</accession>
<organism evidence="1 2">
    <name type="scientific">Rhabditophanes sp. KR3021</name>
    <dbReference type="NCBI Taxonomy" id="114890"/>
    <lineage>
        <taxon>Eukaryota</taxon>
        <taxon>Metazoa</taxon>
        <taxon>Ecdysozoa</taxon>
        <taxon>Nematoda</taxon>
        <taxon>Chromadorea</taxon>
        <taxon>Rhabditida</taxon>
        <taxon>Tylenchina</taxon>
        <taxon>Panagrolaimomorpha</taxon>
        <taxon>Strongyloidoidea</taxon>
        <taxon>Alloionematidae</taxon>
        <taxon>Rhabditophanes</taxon>
    </lineage>
</organism>
<evidence type="ECO:0000313" key="1">
    <source>
        <dbReference type="Proteomes" id="UP000095286"/>
    </source>
</evidence>